<keyword evidence="4 5" id="KW-0472">Membrane</keyword>
<evidence type="ECO:0000256" key="2">
    <source>
        <dbReference type="ARBA" id="ARBA00022692"/>
    </source>
</evidence>
<protein>
    <recommendedName>
        <fullName evidence="8">DoxX-like family protein</fullName>
    </recommendedName>
</protein>
<evidence type="ECO:0000256" key="1">
    <source>
        <dbReference type="ARBA" id="ARBA00004141"/>
    </source>
</evidence>
<evidence type="ECO:0000256" key="4">
    <source>
        <dbReference type="ARBA" id="ARBA00023136"/>
    </source>
</evidence>
<keyword evidence="2 5" id="KW-0812">Transmembrane</keyword>
<dbReference type="Proteomes" id="UP000632339">
    <property type="component" value="Unassembled WGS sequence"/>
</dbReference>
<proteinExistence type="predicted"/>
<dbReference type="InterPro" id="IPR032808">
    <property type="entry name" value="DoxX"/>
</dbReference>
<keyword evidence="7" id="KW-1185">Reference proteome</keyword>
<reference evidence="7" key="1">
    <citation type="journal article" date="2019" name="Int. J. Syst. Evol. Microbiol.">
        <title>The Global Catalogue of Microorganisms (GCM) 10K type strain sequencing project: providing services to taxonomists for standard genome sequencing and annotation.</title>
        <authorList>
            <consortium name="The Broad Institute Genomics Platform"/>
            <consortium name="The Broad Institute Genome Sequencing Center for Infectious Disease"/>
            <person name="Wu L."/>
            <person name="Ma J."/>
        </authorList>
    </citation>
    <scope>NUCLEOTIDE SEQUENCE [LARGE SCALE GENOMIC DNA]</scope>
    <source>
        <strain evidence="7">CGMCC 1.6375</strain>
    </source>
</reference>
<evidence type="ECO:0000256" key="3">
    <source>
        <dbReference type="ARBA" id="ARBA00022989"/>
    </source>
</evidence>
<evidence type="ECO:0000313" key="6">
    <source>
        <dbReference type="EMBL" id="GGN04067.1"/>
    </source>
</evidence>
<comment type="caution">
    <text evidence="6">The sequence shown here is derived from an EMBL/GenBank/DDBJ whole genome shotgun (WGS) entry which is preliminary data.</text>
</comment>
<feature type="transmembrane region" description="Helical" evidence="5">
    <location>
        <begin position="91"/>
        <end position="107"/>
    </location>
</feature>
<feature type="transmembrane region" description="Helical" evidence="5">
    <location>
        <begin position="41"/>
        <end position="59"/>
    </location>
</feature>
<evidence type="ECO:0000313" key="7">
    <source>
        <dbReference type="Proteomes" id="UP000632339"/>
    </source>
</evidence>
<name>A0ABQ2IAD7_9BACT</name>
<organism evidence="6 7">
    <name type="scientific">Dyadobacter beijingensis</name>
    <dbReference type="NCBI Taxonomy" id="365489"/>
    <lineage>
        <taxon>Bacteria</taxon>
        <taxon>Pseudomonadati</taxon>
        <taxon>Bacteroidota</taxon>
        <taxon>Cytophagia</taxon>
        <taxon>Cytophagales</taxon>
        <taxon>Spirosomataceae</taxon>
        <taxon>Dyadobacter</taxon>
    </lineage>
</organism>
<gene>
    <name evidence="6" type="ORF">GCM10010967_43690</name>
</gene>
<comment type="subcellular location">
    <subcellularLocation>
        <location evidence="1">Membrane</location>
        <topology evidence="1">Multi-pass membrane protein</topology>
    </subcellularLocation>
</comment>
<sequence>MQALLSVTLVWAAYMKLFQSPQALAAMWPWAGQVPPVLVKLTGTLDLLAGIGLVLPALLRVGPALTFAAAVGLVLLMVCAMFFHLSRGESPVFNAAFGLLAAFVAWGRRGQSASPCRAS</sequence>
<feature type="transmembrane region" description="Helical" evidence="5">
    <location>
        <begin position="66"/>
        <end position="85"/>
    </location>
</feature>
<dbReference type="EMBL" id="BMLI01000002">
    <property type="protein sequence ID" value="GGN04067.1"/>
    <property type="molecule type" value="Genomic_DNA"/>
</dbReference>
<accession>A0ABQ2IAD7</accession>
<dbReference type="Pfam" id="PF13564">
    <property type="entry name" value="DoxX_2"/>
    <property type="match status" value="1"/>
</dbReference>
<evidence type="ECO:0008006" key="8">
    <source>
        <dbReference type="Google" id="ProtNLM"/>
    </source>
</evidence>
<keyword evidence="3 5" id="KW-1133">Transmembrane helix</keyword>
<evidence type="ECO:0000256" key="5">
    <source>
        <dbReference type="SAM" id="Phobius"/>
    </source>
</evidence>